<feature type="transmembrane region" description="Helical" evidence="6">
    <location>
        <begin position="129"/>
        <end position="148"/>
    </location>
</feature>
<evidence type="ECO:0000256" key="2">
    <source>
        <dbReference type="ARBA" id="ARBA00022448"/>
    </source>
</evidence>
<dbReference type="FunCoup" id="Q4MZY0">
    <property type="interactions" value="1"/>
</dbReference>
<dbReference type="Proteomes" id="UP000001949">
    <property type="component" value="Unassembled WGS sequence"/>
</dbReference>
<feature type="transmembrane region" description="Helical" evidence="6">
    <location>
        <begin position="308"/>
        <end position="329"/>
    </location>
</feature>
<dbReference type="AlphaFoldDB" id="Q4MZY0"/>
<dbReference type="VEuPathDB" id="PiroplasmaDB:TpMuguga_03g00374"/>
<evidence type="ECO:0000256" key="4">
    <source>
        <dbReference type="ARBA" id="ARBA00022989"/>
    </source>
</evidence>
<proteinExistence type="predicted"/>
<feature type="transmembrane region" description="Helical" evidence="6">
    <location>
        <begin position="32"/>
        <end position="56"/>
    </location>
</feature>
<feature type="transmembrane region" description="Helical" evidence="6">
    <location>
        <begin position="430"/>
        <end position="449"/>
    </location>
</feature>
<evidence type="ECO:0000256" key="5">
    <source>
        <dbReference type="ARBA" id="ARBA00023136"/>
    </source>
</evidence>
<keyword evidence="4 6" id="KW-1133">Transmembrane helix</keyword>
<dbReference type="eggNOG" id="KOG2504">
    <property type="taxonomic scope" value="Eukaryota"/>
</dbReference>
<dbReference type="RefSeq" id="XP_763394.1">
    <property type="nucleotide sequence ID" value="XM_758301.1"/>
</dbReference>
<feature type="transmembrane region" description="Helical" evidence="6">
    <location>
        <begin position="103"/>
        <end position="123"/>
    </location>
</feature>
<dbReference type="InterPro" id="IPR011701">
    <property type="entry name" value="MFS"/>
</dbReference>
<dbReference type="Pfam" id="PF07690">
    <property type="entry name" value="MFS_1"/>
    <property type="match status" value="1"/>
</dbReference>
<evidence type="ECO:0000313" key="7">
    <source>
        <dbReference type="EMBL" id="EAN31111.1"/>
    </source>
</evidence>
<organism evidence="7 8">
    <name type="scientific">Theileria parva</name>
    <name type="common">East coast fever infection agent</name>
    <dbReference type="NCBI Taxonomy" id="5875"/>
    <lineage>
        <taxon>Eukaryota</taxon>
        <taxon>Sar</taxon>
        <taxon>Alveolata</taxon>
        <taxon>Apicomplexa</taxon>
        <taxon>Aconoidasida</taxon>
        <taxon>Piroplasmida</taxon>
        <taxon>Theileriidae</taxon>
        <taxon>Theileria</taxon>
    </lineage>
</organism>
<dbReference type="Gene3D" id="1.20.1250.20">
    <property type="entry name" value="MFS general substrate transporter like domains"/>
    <property type="match status" value="2"/>
</dbReference>
<comment type="caution">
    <text evidence="7">The sequence shown here is derived from an EMBL/GenBank/DDBJ whole genome shotgun (WGS) entry which is preliminary data.</text>
</comment>
<name>Q4MZY0_THEPA</name>
<dbReference type="InterPro" id="IPR052983">
    <property type="entry name" value="MFS_Riboflavin_Transporter"/>
</dbReference>
<protein>
    <submittedName>
        <fullName evidence="7">Membrane transporter, putative</fullName>
    </submittedName>
</protein>
<keyword evidence="2" id="KW-0813">Transport</keyword>
<feature type="transmembrane region" description="Helical" evidence="6">
    <location>
        <begin position="217"/>
        <end position="236"/>
    </location>
</feature>
<dbReference type="PANTHER" id="PTHR43385:SF1">
    <property type="entry name" value="RIBOFLAVIN TRANSPORTER RIBJ"/>
    <property type="match status" value="1"/>
</dbReference>
<comment type="subcellular location">
    <subcellularLocation>
        <location evidence="1">Membrane</location>
        <topology evidence="1">Multi-pass membrane protein</topology>
    </subcellularLocation>
</comment>
<dbReference type="OMA" id="ALCCFGR"/>
<dbReference type="STRING" id="5875.Q4MZY0"/>
<feature type="transmembrane region" description="Helical" evidence="6">
    <location>
        <begin position="160"/>
        <end position="184"/>
    </location>
</feature>
<reference evidence="7 8" key="1">
    <citation type="journal article" date="2005" name="Science">
        <title>Genome sequence of Theileria parva, a bovine pathogen that transforms lymphocytes.</title>
        <authorList>
            <person name="Gardner M.J."/>
            <person name="Bishop R."/>
            <person name="Shah T."/>
            <person name="de Villiers E.P."/>
            <person name="Carlton J.M."/>
            <person name="Hall N."/>
            <person name="Ren Q."/>
            <person name="Paulsen I.T."/>
            <person name="Pain A."/>
            <person name="Berriman M."/>
            <person name="Wilson R.J.M."/>
            <person name="Sato S."/>
            <person name="Ralph S.A."/>
            <person name="Mann D.J."/>
            <person name="Xiong Z."/>
            <person name="Shallom S.J."/>
            <person name="Weidman J."/>
            <person name="Jiang L."/>
            <person name="Lynn J."/>
            <person name="Weaver B."/>
            <person name="Shoaibi A."/>
            <person name="Domingo A.R."/>
            <person name="Wasawo D."/>
            <person name="Crabtree J."/>
            <person name="Wortman J.R."/>
            <person name="Haas B."/>
            <person name="Angiuoli S.V."/>
            <person name="Creasy T.H."/>
            <person name="Lu C."/>
            <person name="Suh B."/>
            <person name="Silva J.C."/>
            <person name="Utterback T.R."/>
            <person name="Feldblyum T.V."/>
            <person name="Pertea M."/>
            <person name="Allen J."/>
            <person name="Nierman W.C."/>
            <person name="Taracha E.L.N."/>
            <person name="Salzberg S.L."/>
            <person name="White O.R."/>
            <person name="Fitzhugh H.A."/>
            <person name="Morzaria S."/>
            <person name="Venter J.C."/>
            <person name="Fraser C.M."/>
            <person name="Nene V."/>
        </authorList>
    </citation>
    <scope>NUCLEOTIDE SEQUENCE [LARGE SCALE GENOMIC DNA]</scope>
    <source>
        <strain evidence="7 8">Muguga</strain>
    </source>
</reference>
<dbReference type="GO" id="GO:0022857">
    <property type="term" value="F:transmembrane transporter activity"/>
    <property type="evidence" value="ECO:0007669"/>
    <property type="project" value="InterPro"/>
</dbReference>
<keyword evidence="3 6" id="KW-0812">Transmembrane</keyword>
<evidence type="ECO:0000256" key="6">
    <source>
        <dbReference type="SAM" id="Phobius"/>
    </source>
</evidence>
<feature type="transmembrane region" description="Helical" evidence="6">
    <location>
        <begin position="365"/>
        <end position="386"/>
    </location>
</feature>
<dbReference type="EMBL" id="AAGK01000005">
    <property type="protein sequence ID" value="EAN31111.1"/>
    <property type="molecule type" value="Genomic_DNA"/>
</dbReference>
<feature type="transmembrane region" description="Helical" evidence="6">
    <location>
        <begin position="276"/>
        <end position="296"/>
    </location>
</feature>
<feature type="transmembrane region" description="Helical" evidence="6">
    <location>
        <begin position="398"/>
        <end position="418"/>
    </location>
</feature>
<feature type="transmembrane region" description="Helical" evidence="6">
    <location>
        <begin position="341"/>
        <end position="359"/>
    </location>
</feature>
<keyword evidence="8" id="KW-1185">Reference proteome</keyword>
<dbReference type="GeneID" id="3500423"/>
<sequence length="450" mass="51082">MDQLNDTSNQSSISFRNDEIVSRPESNMKKSIICASLIYTILSYINTFGNIAMYLVSYMRVTAKNPGINYSVISYIFSTAVLLQSLSGFLTSFVEKALGTRKATILGCVLTSLSLIACSFNLHNFRTLIFYYSVLGGVASGLILPLPLDAAIRTNPSKRGYICGSVYFYSGLLTVALCPLQTFYINKYNTRLENIINPTDREVYYRDDKLLTRLPNLFILQGLVYLFLLFVSVVVFDFPRDSVQTEPEYESFITKRINLGSDETAGDRTEHFRHYLYLWLLIFLSWQSIIFLQSYWKVVALLKLDGSDIFITLIGAAASLSHVIGRILWGIIFDLIGWRHCWIILVVSTLALTFSSYILYQTNLIIYSIWVTSFFFVNAGIFSIGPMTAHHFFGPKKFVMSVGFLNTARAVSGLTALLYTRFKFSKWNEYLPVTISLICLGSLLLIRLFK</sequence>
<evidence type="ECO:0000256" key="1">
    <source>
        <dbReference type="ARBA" id="ARBA00004141"/>
    </source>
</evidence>
<keyword evidence="5 6" id="KW-0472">Membrane</keyword>
<dbReference type="InParanoid" id="Q4MZY0"/>
<dbReference type="SUPFAM" id="SSF103473">
    <property type="entry name" value="MFS general substrate transporter"/>
    <property type="match status" value="1"/>
</dbReference>
<dbReference type="PANTHER" id="PTHR43385">
    <property type="entry name" value="RIBOFLAVIN TRANSPORTER RIBJ"/>
    <property type="match status" value="1"/>
</dbReference>
<feature type="transmembrane region" description="Helical" evidence="6">
    <location>
        <begin position="68"/>
        <end position="91"/>
    </location>
</feature>
<dbReference type="InterPro" id="IPR036259">
    <property type="entry name" value="MFS_trans_sf"/>
</dbReference>
<dbReference type="KEGG" id="tpv:TP03_0374"/>
<gene>
    <name evidence="7" type="ordered locus">TP03_0374</name>
</gene>
<accession>Q4MZY0</accession>
<evidence type="ECO:0000313" key="8">
    <source>
        <dbReference type="Proteomes" id="UP000001949"/>
    </source>
</evidence>
<dbReference type="GO" id="GO:0016020">
    <property type="term" value="C:membrane"/>
    <property type="evidence" value="ECO:0007669"/>
    <property type="project" value="UniProtKB-SubCell"/>
</dbReference>
<evidence type="ECO:0000256" key="3">
    <source>
        <dbReference type="ARBA" id="ARBA00022692"/>
    </source>
</evidence>